<feature type="domain" description="ChsH2 rubredoxin-like zinc ribbon" evidence="2">
    <location>
        <begin position="16"/>
        <end position="47"/>
    </location>
</feature>
<dbReference type="SUPFAM" id="SSF50249">
    <property type="entry name" value="Nucleic acid-binding proteins"/>
    <property type="match status" value="1"/>
</dbReference>
<reference evidence="3 4" key="1">
    <citation type="submission" date="2019-03" db="EMBL/GenBank/DDBJ databases">
        <title>Comparative genomic analyses of the sweetpotato soil rot pathogen, Streptomyces ipomoeae.</title>
        <authorList>
            <person name="Ruschel Soares N."/>
            <person name="Badger J.H."/>
            <person name="Huguet-Tapia J.C."/>
            <person name="Clark C.A."/>
            <person name="Pettis G.S."/>
        </authorList>
    </citation>
    <scope>NUCLEOTIDE SEQUENCE [LARGE SCALE GENOMIC DNA]</scope>
    <source>
        <strain evidence="3 4">88-35</strain>
    </source>
</reference>
<dbReference type="PANTHER" id="PTHR34075:SF5">
    <property type="entry name" value="BLR3430 PROTEIN"/>
    <property type="match status" value="1"/>
</dbReference>
<dbReference type="InterPro" id="IPR022002">
    <property type="entry name" value="ChsH2_Znr"/>
</dbReference>
<dbReference type="Pfam" id="PF12172">
    <property type="entry name" value="zf-ChsH2"/>
    <property type="match status" value="1"/>
</dbReference>
<dbReference type="InterPro" id="IPR012340">
    <property type="entry name" value="NA-bd_OB-fold"/>
</dbReference>
<evidence type="ECO:0000259" key="1">
    <source>
        <dbReference type="Pfam" id="PF01796"/>
    </source>
</evidence>
<evidence type="ECO:0000313" key="3">
    <source>
        <dbReference type="EMBL" id="TQE35874.1"/>
    </source>
</evidence>
<name>A0AAE8W6F4_9ACTN</name>
<comment type="caution">
    <text evidence="3">The sequence shown here is derived from an EMBL/GenBank/DDBJ whole genome shotgun (WGS) entry which is preliminary data.</text>
</comment>
<dbReference type="AlphaFoldDB" id="A0AAE8W6F4"/>
<dbReference type="Pfam" id="PF01796">
    <property type="entry name" value="OB_ChsH2_C"/>
    <property type="match status" value="1"/>
</dbReference>
<feature type="domain" description="ChsH2 C-terminal OB-fold" evidence="1">
    <location>
        <begin position="53"/>
        <end position="117"/>
    </location>
</feature>
<dbReference type="EMBL" id="SPAZ01000100">
    <property type="protein sequence ID" value="TQE35874.1"/>
    <property type="molecule type" value="Genomic_DNA"/>
</dbReference>
<accession>A0AAE8W6F4</accession>
<dbReference type="Proteomes" id="UP000318720">
    <property type="component" value="Unassembled WGS sequence"/>
</dbReference>
<organism evidence="3 4">
    <name type="scientific">Streptomyces ipomoeae</name>
    <dbReference type="NCBI Taxonomy" id="103232"/>
    <lineage>
        <taxon>Bacteria</taxon>
        <taxon>Bacillati</taxon>
        <taxon>Actinomycetota</taxon>
        <taxon>Actinomycetes</taxon>
        <taxon>Kitasatosporales</taxon>
        <taxon>Streptomycetaceae</taxon>
        <taxon>Streptomyces</taxon>
    </lineage>
</organism>
<evidence type="ECO:0008006" key="5">
    <source>
        <dbReference type="Google" id="ProtNLM"/>
    </source>
</evidence>
<dbReference type="PANTHER" id="PTHR34075">
    <property type="entry name" value="BLR3430 PROTEIN"/>
    <property type="match status" value="1"/>
</dbReference>
<proteinExistence type="predicted"/>
<sequence length="133" mass="14144">MTTLVVRRDAATEKFFDGTARGELLIRHCTACGTYAAPQSDACPACQEPTAAWVPAAGTGTVISWTVVHGRPRDDAPAPQKVAALIELTEEPWLYAALNGLRAGERPWAGMSVTVAFEHPEGGEAIPVFRPTA</sequence>
<protein>
    <recommendedName>
        <fullName evidence="5">DUF35 domain-containing protein</fullName>
    </recommendedName>
</protein>
<dbReference type="InterPro" id="IPR002878">
    <property type="entry name" value="ChsH2_C"/>
</dbReference>
<evidence type="ECO:0000259" key="2">
    <source>
        <dbReference type="Pfam" id="PF12172"/>
    </source>
</evidence>
<evidence type="ECO:0000313" key="4">
    <source>
        <dbReference type="Proteomes" id="UP000318720"/>
    </source>
</evidence>
<dbReference type="InterPro" id="IPR052513">
    <property type="entry name" value="Thioester_dehydratase-like"/>
</dbReference>
<dbReference type="Gene3D" id="6.10.30.10">
    <property type="match status" value="1"/>
</dbReference>
<dbReference type="RefSeq" id="WP_141581876.1">
    <property type="nucleotide sequence ID" value="NZ_SPAZ01000100.1"/>
</dbReference>
<gene>
    <name evidence="3" type="ORF">Sipo8835_11695</name>
</gene>